<dbReference type="InterPro" id="IPR051034">
    <property type="entry name" value="Mito_Enoyl-ACP_Reductase"/>
</dbReference>
<dbReference type="PANTHER" id="PTHR43981">
    <property type="entry name" value="ENOYL-[ACYL-CARRIER-PROTEIN] REDUCTASE, MITOCHONDRIAL"/>
    <property type="match status" value="1"/>
</dbReference>
<keyword evidence="7" id="KW-0560">Oxidoreductase</keyword>
<evidence type="ECO:0000256" key="6">
    <source>
        <dbReference type="ARBA" id="ARBA00022946"/>
    </source>
</evidence>
<keyword evidence="8" id="KW-0443">Lipid metabolism</keyword>
<dbReference type="SMART" id="SM00829">
    <property type="entry name" value="PKS_ER"/>
    <property type="match status" value="1"/>
</dbReference>
<evidence type="ECO:0000256" key="5">
    <source>
        <dbReference type="ARBA" id="ARBA00022857"/>
    </source>
</evidence>
<feature type="domain" description="Enoyl reductase (ER)" evidence="14">
    <location>
        <begin position="64"/>
        <end position="433"/>
    </location>
</feature>
<accession>A0A238FQW7</accession>
<dbReference type="STRING" id="269621.A0A238FQW7"/>
<organism evidence="15 16">
    <name type="scientific">Microbotryum intermedium</name>
    <dbReference type="NCBI Taxonomy" id="269621"/>
    <lineage>
        <taxon>Eukaryota</taxon>
        <taxon>Fungi</taxon>
        <taxon>Dikarya</taxon>
        <taxon>Basidiomycota</taxon>
        <taxon>Pucciniomycotina</taxon>
        <taxon>Microbotryomycetes</taxon>
        <taxon>Microbotryales</taxon>
        <taxon>Microbotryaceae</taxon>
        <taxon>Microbotryum</taxon>
    </lineage>
</organism>
<evidence type="ECO:0000256" key="11">
    <source>
        <dbReference type="ARBA" id="ARBA00038963"/>
    </source>
</evidence>
<dbReference type="Pfam" id="PF00107">
    <property type="entry name" value="ADH_zinc_N"/>
    <property type="match status" value="1"/>
</dbReference>
<feature type="region of interest" description="Disordered" evidence="13">
    <location>
        <begin position="202"/>
        <end position="223"/>
    </location>
</feature>
<dbReference type="Proteomes" id="UP000198372">
    <property type="component" value="Unassembled WGS sequence"/>
</dbReference>
<keyword evidence="9" id="KW-0496">Mitochondrion</keyword>
<keyword evidence="4" id="KW-0276">Fatty acid metabolism</keyword>
<comment type="subcellular location">
    <subcellularLocation>
        <location evidence="1">Mitochondrion</location>
    </subcellularLocation>
</comment>
<evidence type="ECO:0000313" key="16">
    <source>
        <dbReference type="Proteomes" id="UP000198372"/>
    </source>
</evidence>
<dbReference type="Gene3D" id="3.90.180.10">
    <property type="entry name" value="Medium-chain alcohol dehydrogenases, catalytic domain"/>
    <property type="match status" value="1"/>
</dbReference>
<name>A0A238FQW7_9BASI</name>
<dbReference type="GO" id="GO:0006633">
    <property type="term" value="P:fatty acid biosynthetic process"/>
    <property type="evidence" value="ECO:0007669"/>
    <property type="project" value="UniProtKB-KW"/>
</dbReference>
<dbReference type="EMBL" id="FMSP01000020">
    <property type="protein sequence ID" value="SCV74393.1"/>
    <property type="molecule type" value="Genomic_DNA"/>
</dbReference>
<dbReference type="InterPro" id="IPR011032">
    <property type="entry name" value="GroES-like_sf"/>
</dbReference>
<evidence type="ECO:0000256" key="8">
    <source>
        <dbReference type="ARBA" id="ARBA00023098"/>
    </source>
</evidence>
<evidence type="ECO:0000313" key="15">
    <source>
        <dbReference type="EMBL" id="SCV74393.1"/>
    </source>
</evidence>
<dbReference type="EC" id="1.3.1.104" evidence="11"/>
<keyword evidence="10" id="KW-0275">Fatty acid biosynthesis</keyword>
<dbReference type="AlphaFoldDB" id="A0A238FQW7"/>
<dbReference type="SUPFAM" id="SSF51735">
    <property type="entry name" value="NAD(P)-binding Rossmann-fold domains"/>
    <property type="match status" value="1"/>
</dbReference>
<comment type="similarity">
    <text evidence="2">Belongs to the zinc-containing alcohol dehydrogenase family. Quinone oxidoreductase subfamily.</text>
</comment>
<dbReference type="GO" id="GO:0141148">
    <property type="term" value="F:enoyl-[acyl-carrier-protein] reductase (NADPH) activity"/>
    <property type="evidence" value="ECO:0007669"/>
    <property type="project" value="UniProtKB-EC"/>
</dbReference>
<evidence type="ECO:0000256" key="4">
    <source>
        <dbReference type="ARBA" id="ARBA00022832"/>
    </source>
</evidence>
<keyword evidence="16" id="KW-1185">Reference proteome</keyword>
<proteinExistence type="inferred from homology"/>
<dbReference type="InterPro" id="IPR013149">
    <property type="entry name" value="ADH-like_C"/>
</dbReference>
<evidence type="ECO:0000256" key="7">
    <source>
        <dbReference type="ARBA" id="ARBA00023002"/>
    </source>
</evidence>
<dbReference type="OrthoDB" id="7482721at2759"/>
<sequence length="437" mass="47709">MMNCSLLPRLRASPRVLHIGFALTPRSHQQHHAFSTGSQPILAGYNSSVTSRAVGYEKHGDPCGEDTLDVLEYELPRLRKGEVRLRFEMSALTDINVIQGVYPTKPSPQKINGKTFTIMGNEGTAIVEGFEEDGQVEKEFKVGDRVVMAQAQMGTWQSHLNVVPSQLIRLPSSKSSASTSLTASQAATLCINPPTAFRMLSDNLSIDPSSSSKSMASENNSPSRSQWIIQNGANSAVGESVIQLARIWGIKTINLVRARGSKQETEALKEALKSMGADVVLTYDEFLRKGGPEEVKARIGKEEGGELKLALNCVGGDEIKGMLKVLDGGASLVTYGGMAKKGLSFPPSMFIFKDLTARGFWLSNWIKQQKDGGQARVEMMHQLVSYIEGGQFVTPKVEIVSLGPKSGVSIEDARSRVRGVMKRQMEGRAKKVLFDFE</sequence>
<keyword evidence="6" id="KW-0809">Transit peptide</keyword>
<evidence type="ECO:0000256" key="13">
    <source>
        <dbReference type="SAM" id="MobiDB-lite"/>
    </source>
</evidence>
<evidence type="ECO:0000256" key="2">
    <source>
        <dbReference type="ARBA" id="ARBA00010371"/>
    </source>
</evidence>
<dbReference type="PANTHER" id="PTHR43981:SF2">
    <property type="entry name" value="ENOYL-[ACYL-CARRIER-PROTEIN] REDUCTASE, MITOCHONDRIAL"/>
    <property type="match status" value="1"/>
</dbReference>
<evidence type="ECO:0000256" key="10">
    <source>
        <dbReference type="ARBA" id="ARBA00023160"/>
    </source>
</evidence>
<dbReference type="CDD" id="cd08290">
    <property type="entry name" value="ETR"/>
    <property type="match status" value="1"/>
</dbReference>
<evidence type="ECO:0000256" key="3">
    <source>
        <dbReference type="ARBA" id="ARBA00022516"/>
    </source>
</evidence>
<evidence type="ECO:0000256" key="1">
    <source>
        <dbReference type="ARBA" id="ARBA00004173"/>
    </source>
</evidence>
<dbReference type="GO" id="GO:0005739">
    <property type="term" value="C:mitochondrion"/>
    <property type="evidence" value="ECO:0007669"/>
    <property type="project" value="UniProtKB-SubCell"/>
</dbReference>
<evidence type="ECO:0000259" key="14">
    <source>
        <dbReference type="SMART" id="SM00829"/>
    </source>
</evidence>
<protein>
    <recommendedName>
        <fullName evidence="11">enoyl-[acyl-carrier-protein] reductase</fullName>
        <ecNumber evidence="11">1.3.1.104</ecNumber>
    </recommendedName>
</protein>
<dbReference type="InterPro" id="IPR020843">
    <property type="entry name" value="ER"/>
</dbReference>
<keyword evidence="3" id="KW-0444">Lipid biosynthesis</keyword>
<dbReference type="Gene3D" id="3.40.50.720">
    <property type="entry name" value="NAD(P)-binding Rossmann-like Domain"/>
    <property type="match status" value="1"/>
</dbReference>
<dbReference type="InterPro" id="IPR036291">
    <property type="entry name" value="NAD(P)-bd_dom_sf"/>
</dbReference>
<dbReference type="SUPFAM" id="SSF50129">
    <property type="entry name" value="GroES-like"/>
    <property type="match status" value="1"/>
</dbReference>
<evidence type="ECO:0000256" key="12">
    <source>
        <dbReference type="ARBA" id="ARBA00048843"/>
    </source>
</evidence>
<evidence type="ECO:0000256" key="9">
    <source>
        <dbReference type="ARBA" id="ARBA00023128"/>
    </source>
</evidence>
<gene>
    <name evidence="15" type="ORF">BQ2448_6825</name>
</gene>
<keyword evidence="5" id="KW-0521">NADP</keyword>
<reference evidence="16" key="1">
    <citation type="submission" date="2016-09" db="EMBL/GenBank/DDBJ databases">
        <authorList>
            <person name="Jeantristanb JTB J.-T."/>
            <person name="Ricardo R."/>
        </authorList>
    </citation>
    <scope>NUCLEOTIDE SEQUENCE [LARGE SCALE GENOMIC DNA]</scope>
</reference>
<comment type="catalytic activity">
    <reaction evidence="12">
        <text>a 2,3-saturated acyl-[ACP] + NADP(+) = a (2E)-enoyl-[ACP] + NADPH + H(+)</text>
        <dbReference type="Rhea" id="RHEA:22564"/>
        <dbReference type="Rhea" id="RHEA-COMP:9925"/>
        <dbReference type="Rhea" id="RHEA-COMP:9926"/>
        <dbReference type="ChEBI" id="CHEBI:15378"/>
        <dbReference type="ChEBI" id="CHEBI:57783"/>
        <dbReference type="ChEBI" id="CHEBI:58349"/>
        <dbReference type="ChEBI" id="CHEBI:78784"/>
        <dbReference type="ChEBI" id="CHEBI:78785"/>
        <dbReference type="EC" id="1.3.1.104"/>
    </reaction>
</comment>